<dbReference type="EMBL" id="BJZV01000015">
    <property type="protein sequence ID" value="GEP11118.1"/>
    <property type="molecule type" value="Genomic_DNA"/>
</dbReference>
<name>A0A512JMG4_9HYPH</name>
<protein>
    <submittedName>
        <fullName evidence="1">Uncharacterized protein</fullName>
    </submittedName>
</protein>
<keyword evidence="2" id="KW-1185">Reference proteome</keyword>
<dbReference type="Proteomes" id="UP000321750">
    <property type="component" value="Unassembled WGS sequence"/>
</dbReference>
<comment type="caution">
    <text evidence="1">The sequence shown here is derived from an EMBL/GenBank/DDBJ whole genome shotgun (WGS) entry which is preliminary data.</text>
</comment>
<dbReference type="RefSeq" id="WP_284317299.1">
    <property type="nucleotide sequence ID" value="NZ_BSPH01000064.1"/>
</dbReference>
<accession>A0A512JMG4</accession>
<dbReference type="AlphaFoldDB" id="A0A512JMG4"/>
<sequence length="79" mass="7886">MKTMASTAATTPPKVVLISSNGMGSPNRVRINGNEFDVAGASPIIQGGQIGVSLTLIGVELSAEIVPQAQPAMPGTPAA</sequence>
<proteinExistence type="predicted"/>
<evidence type="ECO:0000313" key="2">
    <source>
        <dbReference type="Proteomes" id="UP000321750"/>
    </source>
</evidence>
<gene>
    <name evidence="1" type="ORF">MGN01_29630</name>
</gene>
<organism evidence="1 2">
    <name type="scientific">Methylobacterium gnaphalii</name>
    <dbReference type="NCBI Taxonomy" id="1010610"/>
    <lineage>
        <taxon>Bacteria</taxon>
        <taxon>Pseudomonadati</taxon>
        <taxon>Pseudomonadota</taxon>
        <taxon>Alphaproteobacteria</taxon>
        <taxon>Hyphomicrobiales</taxon>
        <taxon>Methylobacteriaceae</taxon>
        <taxon>Methylobacterium</taxon>
    </lineage>
</organism>
<evidence type="ECO:0000313" key="1">
    <source>
        <dbReference type="EMBL" id="GEP11118.1"/>
    </source>
</evidence>
<reference evidence="1 2" key="1">
    <citation type="submission" date="2019-07" db="EMBL/GenBank/DDBJ databases">
        <title>Whole genome shotgun sequence of Methylobacterium gnaphalii NBRC 107716.</title>
        <authorList>
            <person name="Hosoyama A."/>
            <person name="Uohara A."/>
            <person name="Ohji S."/>
            <person name="Ichikawa N."/>
        </authorList>
    </citation>
    <scope>NUCLEOTIDE SEQUENCE [LARGE SCALE GENOMIC DNA]</scope>
    <source>
        <strain evidence="1 2">NBRC 107716</strain>
    </source>
</reference>